<evidence type="ECO:0008006" key="5">
    <source>
        <dbReference type="Google" id="ProtNLM"/>
    </source>
</evidence>
<dbReference type="EMBL" id="CP060139">
    <property type="protein sequence ID" value="QNR25479.1"/>
    <property type="molecule type" value="Genomic_DNA"/>
</dbReference>
<evidence type="ECO:0000313" key="3">
    <source>
        <dbReference type="EMBL" id="QNR25479.1"/>
    </source>
</evidence>
<organism evidence="3 4">
    <name type="scientific">Croceimicrobium hydrocarbonivorans</name>
    <dbReference type="NCBI Taxonomy" id="2761580"/>
    <lineage>
        <taxon>Bacteria</taxon>
        <taxon>Pseudomonadati</taxon>
        <taxon>Bacteroidota</taxon>
        <taxon>Flavobacteriia</taxon>
        <taxon>Flavobacteriales</taxon>
        <taxon>Owenweeksiaceae</taxon>
        <taxon>Croceimicrobium</taxon>
    </lineage>
</organism>
<dbReference type="KEGG" id="chyd:H4K34_06460"/>
<protein>
    <recommendedName>
        <fullName evidence="5">Outer membrane protein beta-barrel domain-containing protein</fullName>
    </recommendedName>
</protein>
<proteinExistence type="predicted"/>
<feature type="region of interest" description="Disordered" evidence="1">
    <location>
        <begin position="23"/>
        <end position="53"/>
    </location>
</feature>
<dbReference type="AlphaFoldDB" id="A0A7H0VID1"/>
<feature type="chain" id="PRO_5028862657" description="Outer membrane protein beta-barrel domain-containing protein" evidence="2">
    <location>
        <begin position="21"/>
        <end position="211"/>
    </location>
</feature>
<sequence length="211" mass="24009">MKKSLFLLILFSLVAFNSRAQSDRFKKNPKSGQEQKKEEAKPQNPSQAKKGETPLKDRIIYGGGAGLSFGNNTNIFLAPQVGYKVNDNWVVGAGYMYNYAKWNQIYTSQGFVNVDFENQVHGPNIFTNYSVRSFFVGTQFELLNHDVYRYNLNTLDFDIDNQWTPVLFLQGGFKQDVGRKGQMLIGLRLNVLDGGNSPYSTSWAPIFQIFF</sequence>
<dbReference type="SUPFAM" id="SSF56935">
    <property type="entry name" value="Porins"/>
    <property type="match status" value="1"/>
</dbReference>
<evidence type="ECO:0000256" key="1">
    <source>
        <dbReference type="SAM" id="MobiDB-lite"/>
    </source>
</evidence>
<keyword evidence="2" id="KW-0732">Signal</keyword>
<feature type="signal peptide" evidence="2">
    <location>
        <begin position="1"/>
        <end position="20"/>
    </location>
</feature>
<evidence type="ECO:0000256" key="2">
    <source>
        <dbReference type="SAM" id="SignalP"/>
    </source>
</evidence>
<name>A0A7H0VID1_9FLAO</name>
<dbReference type="RefSeq" id="WP_210760007.1">
    <property type="nucleotide sequence ID" value="NZ_CP060139.1"/>
</dbReference>
<keyword evidence="4" id="KW-1185">Reference proteome</keyword>
<reference evidence="3 4" key="1">
    <citation type="submission" date="2020-08" db="EMBL/GenBank/DDBJ databases">
        <title>Croceimicrobium hydrocarbonivorans gen. nov., sp. nov., a novel marine bacterium isolated from a bacterial consortium that degrades polyethylene terephthalate.</title>
        <authorList>
            <person name="Liu R."/>
        </authorList>
    </citation>
    <scope>NUCLEOTIDE SEQUENCE [LARGE SCALE GENOMIC DNA]</scope>
    <source>
        <strain evidence="3 4">A20-9</strain>
    </source>
</reference>
<evidence type="ECO:0000313" key="4">
    <source>
        <dbReference type="Proteomes" id="UP000516305"/>
    </source>
</evidence>
<gene>
    <name evidence="3" type="ORF">H4K34_06460</name>
</gene>
<dbReference type="Proteomes" id="UP000516305">
    <property type="component" value="Chromosome"/>
</dbReference>
<accession>A0A7H0VID1</accession>